<dbReference type="EMBL" id="CP141261">
    <property type="protein sequence ID" value="WRL62188.1"/>
    <property type="molecule type" value="Genomic_DNA"/>
</dbReference>
<name>A0ABZ1AUD1_9ACTN</name>
<evidence type="ECO:0000313" key="2">
    <source>
        <dbReference type="Proteomes" id="UP001324287"/>
    </source>
</evidence>
<reference evidence="1 2" key="1">
    <citation type="submission" date="2023-12" db="EMBL/GenBank/DDBJ databases">
        <title>Blastococcus brunescens sp. nov., an actonobacterium isolated from sandstone collected in sahara desert.</title>
        <authorList>
            <person name="Gtari M."/>
            <person name="Ghodhbane F."/>
        </authorList>
    </citation>
    <scope>NUCLEOTIDE SEQUENCE [LARGE SCALE GENOMIC DNA]</scope>
    <source>
        <strain evidence="1 2">BMG 8361</strain>
    </source>
</reference>
<organism evidence="1 2">
    <name type="scientific">Blastococcus brunescens</name>
    <dbReference type="NCBI Taxonomy" id="1564165"/>
    <lineage>
        <taxon>Bacteria</taxon>
        <taxon>Bacillati</taxon>
        <taxon>Actinomycetota</taxon>
        <taxon>Actinomycetes</taxon>
        <taxon>Geodermatophilales</taxon>
        <taxon>Geodermatophilaceae</taxon>
        <taxon>Blastococcus</taxon>
    </lineage>
</organism>
<dbReference type="RefSeq" id="WP_324273543.1">
    <property type="nucleotide sequence ID" value="NZ_CP141261.1"/>
</dbReference>
<accession>A0ABZ1AUD1</accession>
<dbReference type="Proteomes" id="UP001324287">
    <property type="component" value="Chromosome"/>
</dbReference>
<sequence>MGRKTTWFGAGSIVAAPLLIGLGDQLRMAEVVRSESAGMVDSEYGAEQAAQYLEQVAAASGAYAAAGALTYAGRCCWFLRW</sequence>
<evidence type="ECO:0000313" key="1">
    <source>
        <dbReference type="EMBL" id="WRL62188.1"/>
    </source>
</evidence>
<proteinExistence type="predicted"/>
<keyword evidence="2" id="KW-1185">Reference proteome</keyword>
<gene>
    <name evidence="1" type="ORF">U6N30_19335</name>
</gene>
<protein>
    <submittedName>
        <fullName evidence="1">Uncharacterized protein</fullName>
    </submittedName>
</protein>